<evidence type="ECO:0000259" key="4">
    <source>
        <dbReference type="Pfam" id="PF07635"/>
    </source>
</evidence>
<protein>
    <submittedName>
        <fullName evidence="5">Planctomycete cytochrome C</fullName>
    </submittedName>
</protein>
<reference evidence="5 6" key="1">
    <citation type="submission" date="2019-02" db="EMBL/GenBank/DDBJ databases">
        <title>Deep-cultivation of Planctomycetes and their phenomic and genomic characterization uncovers novel biology.</title>
        <authorList>
            <person name="Wiegand S."/>
            <person name="Jogler M."/>
            <person name="Boedeker C."/>
            <person name="Pinto D."/>
            <person name="Vollmers J."/>
            <person name="Rivas-Marin E."/>
            <person name="Kohn T."/>
            <person name="Peeters S.H."/>
            <person name="Heuer A."/>
            <person name="Rast P."/>
            <person name="Oberbeckmann S."/>
            <person name="Bunk B."/>
            <person name="Jeske O."/>
            <person name="Meyerdierks A."/>
            <person name="Storesund J.E."/>
            <person name="Kallscheuer N."/>
            <person name="Luecker S."/>
            <person name="Lage O.M."/>
            <person name="Pohl T."/>
            <person name="Merkel B.J."/>
            <person name="Hornburger P."/>
            <person name="Mueller R.-W."/>
            <person name="Bruemmer F."/>
            <person name="Labrenz M."/>
            <person name="Spormann A.M."/>
            <person name="Op Den Camp H."/>
            <person name="Overmann J."/>
            <person name="Amann R."/>
            <person name="Jetten M.S.M."/>
            <person name="Mascher T."/>
            <person name="Medema M.H."/>
            <person name="Devos D.P."/>
            <person name="Kaster A.-K."/>
            <person name="Ovreas L."/>
            <person name="Rohde M."/>
            <person name="Galperin M.Y."/>
            <person name="Jogler C."/>
        </authorList>
    </citation>
    <scope>NUCLEOTIDE SEQUENCE [LARGE SCALE GENOMIC DNA]</scope>
    <source>
        <strain evidence="5 6">KOR34</strain>
    </source>
</reference>
<evidence type="ECO:0000259" key="2">
    <source>
        <dbReference type="Pfam" id="PF07583"/>
    </source>
</evidence>
<feature type="domain" description="Cytochrome C Planctomycete-type" evidence="4">
    <location>
        <begin position="2"/>
        <end position="50"/>
    </location>
</feature>
<accession>A0A5C5VG77</accession>
<dbReference type="InterPro" id="IPR011444">
    <property type="entry name" value="DUF1549"/>
</dbReference>
<dbReference type="InterPro" id="IPR011429">
    <property type="entry name" value="Cyt_c_Planctomycete-type"/>
</dbReference>
<dbReference type="EMBL" id="SIHJ01000001">
    <property type="protein sequence ID" value="TWT36642.1"/>
    <property type="molecule type" value="Genomic_DNA"/>
</dbReference>
<evidence type="ECO:0000256" key="1">
    <source>
        <dbReference type="SAM" id="MobiDB-lite"/>
    </source>
</evidence>
<feature type="domain" description="DUF1549" evidence="2">
    <location>
        <begin position="100"/>
        <end position="307"/>
    </location>
</feature>
<dbReference type="InterPro" id="IPR022655">
    <property type="entry name" value="DUF1553"/>
</dbReference>
<dbReference type="PANTHER" id="PTHR35889:SF3">
    <property type="entry name" value="F-BOX DOMAIN-CONTAINING PROTEIN"/>
    <property type="match status" value="1"/>
</dbReference>
<comment type="caution">
    <text evidence="5">The sequence shown here is derived from an EMBL/GenBank/DDBJ whole genome shotgun (WGS) entry which is preliminary data.</text>
</comment>
<sequence length="901" mass="100783">MKQQAGISFVYRDQVLPPEGWIVEPGDPGSSIIIDRVIEDDPSLRMPPAEHGPPLSSREIDLLRQWIAEGATWKEHWAFEPPPEPEVPTVKNHAWARSDIDRFVQARREQVGLDAPPDSAPHRWLRRVSLDITGLPPSPEELERFLAELDSLGDGAYGRVVDRLLASPHYGERWASVWLDQVRYADSKGLGLDGPRSIWKYRDWVIRSLNADMPYDQFTIKQIAGDLLPGRDPENLIATACHRLTQTNEEGGTDDEEFRIAAVLDRVNTTWQTWQGMTFGCVQCHDHPYEPFRHEDYYRFAAFFNSTVDTDLGDDAPLFAAPLQTADYKVAEQLDEQIQSLQESLWAKGFGMLEDDGSWTPLQGLSAKTSNATVLDVEEQSAHDEFTTVGTIQHGATFTLEAPLPAGLESLTAIKGVVLPLDPEAAKGDSEWGFVWSHVSAELLLPSQSEAKPLDLVRVIGDEPHPIYDPQMSLDSKSGRGFAALSRIYYPRRVALVLSSPVVIPRGAKLRLTIAHRVQMVGAFSLTSRRGWLAVSGNPDFTDFANSPTIAKQREQLAKLQEQRREIRSTPTPVMQERPTHLARQTNVFERGLFLDKGKQVSAGVPSTMPPLSRNQPADRLAMAEWLASEKNPLTARVAVNRVWAQLFGVGLVETEEDFGSSGEPPSHPGLLDHLALRLQNQHDWRFKPLLRELVLSSTYRQSEVASSTAKTSDPNNRLLSRGPRHRLSSEMVRDQALALSGLLVRDLYGPPVKPPIPDGVWQPFAAYDRWPAAPRGDADRYRRSIYTYTKRSIPYPMFATFDQPSREFCSPRRLRSNTPLQALQTLNSESFDECTEALAERITQTTGTPEEQIAWGFKLVTCRPPKGEELTVLTELLEHPGGGAQAVAKVLLNLDEVLMK</sequence>
<dbReference type="Pfam" id="PF07635">
    <property type="entry name" value="PSCyt1"/>
    <property type="match status" value="1"/>
</dbReference>
<feature type="region of interest" description="Disordered" evidence="1">
    <location>
        <begin position="704"/>
        <end position="723"/>
    </location>
</feature>
<evidence type="ECO:0000259" key="3">
    <source>
        <dbReference type="Pfam" id="PF07587"/>
    </source>
</evidence>
<organism evidence="5 6">
    <name type="scientific">Posidoniimonas corsicana</name>
    <dbReference type="NCBI Taxonomy" id="1938618"/>
    <lineage>
        <taxon>Bacteria</taxon>
        <taxon>Pseudomonadati</taxon>
        <taxon>Planctomycetota</taxon>
        <taxon>Planctomycetia</taxon>
        <taxon>Pirellulales</taxon>
        <taxon>Lacipirellulaceae</taxon>
        <taxon>Posidoniimonas</taxon>
    </lineage>
</organism>
<dbReference type="Pfam" id="PF07583">
    <property type="entry name" value="PSCyt2"/>
    <property type="match status" value="1"/>
</dbReference>
<feature type="domain" description="DUF1553" evidence="3">
    <location>
        <begin position="619"/>
        <end position="877"/>
    </location>
</feature>
<dbReference type="Pfam" id="PF07587">
    <property type="entry name" value="PSD1"/>
    <property type="match status" value="1"/>
</dbReference>
<name>A0A5C5VG77_9BACT</name>
<evidence type="ECO:0000313" key="5">
    <source>
        <dbReference type="EMBL" id="TWT36642.1"/>
    </source>
</evidence>
<keyword evidence="6" id="KW-1185">Reference proteome</keyword>
<dbReference type="PANTHER" id="PTHR35889">
    <property type="entry name" value="CYCLOINULO-OLIGOSACCHARIDE FRUCTANOTRANSFERASE-RELATED"/>
    <property type="match status" value="1"/>
</dbReference>
<gene>
    <name evidence="5" type="ORF">KOR34_15810</name>
</gene>
<dbReference type="Proteomes" id="UP000316714">
    <property type="component" value="Unassembled WGS sequence"/>
</dbReference>
<dbReference type="AlphaFoldDB" id="A0A5C5VG77"/>
<evidence type="ECO:0000313" key="6">
    <source>
        <dbReference type="Proteomes" id="UP000316714"/>
    </source>
</evidence>
<proteinExistence type="predicted"/>
<feature type="compositionally biased region" description="Polar residues" evidence="1">
    <location>
        <begin position="704"/>
        <end position="719"/>
    </location>
</feature>